<sequence>MIIDSLENAAKYEALHPSFKKAFDYLRTTKFEIVDEGLLYETEGVKAFGYYGKGKTTAESLETFECHDKNIDIQFCITEKETFGWKPRKNCVTPNGDYNDEKDVRFFKDAPDMFFTLHRNQFVILFPEDVHAPMITDGILNKVVIKVEV</sequence>
<dbReference type="EMBL" id="JAGFBV010000014">
    <property type="protein sequence ID" value="MBP4138498.1"/>
    <property type="molecule type" value="Genomic_DNA"/>
</dbReference>
<dbReference type="PANTHER" id="PTHR34986">
    <property type="entry name" value="EVOLVED BETA-GALACTOSIDASE SUBUNIT BETA"/>
    <property type="match status" value="1"/>
</dbReference>
<comment type="caution">
    <text evidence="1">The sequence shown here is derived from an EMBL/GenBank/DDBJ whole genome shotgun (WGS) entry which is preliminary data.</text>
</comment>
<dbReference type="InterPro" id="IPR004375">
    <property type="entry name" value="NanQ/TabA/YiaL"/>
</dbReference>
<dbReference type="Proteomes" id="UP000675047">
    <property type="component" value="Unassembled WGS sequence"/>
</dbReference>
<reference evidence="1 2" key="1">
    <citation type="submission" date="2021-03" db="EMBL/GenBank/DDBJ databases">
        <title>Flavobacterium Flabelliformis Sp. Nov. And Flavobacterium Geliluteum Sp. Nov., Two Novel Multidrug Resistant Psychrophilic Species Isolated From Antarctica.</title>
        <authorList>
            <person name="Kralova S."/>
            <person name="Busse H.J."/>
            <person name="Bezdicek M."/>
            <person name="Nykrynova M."/>
            <person name="Kroupova E."/>
            <person name="Krsek D."/>
            <person name="Sedlacek I."/>
        </authorList>
    </citation>
    <scope>NUCLEOTIDE SEQUENCE [LARGE SCALE GENOMIC DNA]</scope>
    <source>
        <strain evidence="1 2">P7388</strain>
    </source>
</reference>
<organism evidence="1 2">
    <name type="scientific">Flavobacterium geliluteum</name>
    <dbReference type="NCBI Taxonomy" id="2816120"/>
    <lineage>
        <taxon>Bacteria</taxon>
        <taxon>Pseudomonadati</taxon>
        <taxon>Bacteroidota</taxon>
        <taxon>Flavobacteriia</taxon>
        <taxon>Flavobacteriales</taxon>
        <taxon>Flavobacteriaceae</taxon>
        <taxon>Flavobacterium</taxon>
    </lineage>
</organism>
<dbReference type="AlphaFoldDB" id="A0A940X604"/>
<dbReference type="Pfam" id="PF04074">
    <property type="entry name" value="DUF386"/>
    <property type="match status" value="1"/>
</dbReference>
<dbReference type="GO" id="GO:0005829">
    <property type="term" value="C:cytosol"/>
    <property type="evidence" value="ECO:0007669"/>
    <property type="project" value="TreeGrafter"/>
</dbReference>
<accession>A0A940X604</accession>
<dbReference type="InterPro" id="IPR037012">
    <property type="entry name" value="NanQ/TabA/YiaL_sf"/>
</dbReference>
<dbReference type="PANTHER" id="PTHR34986:SF1">
    <property type="entry name" value="PROTEIN YIAL"/>
    <property type="match status" value="1"/>
</dbReference>
<keyword evidence="2" id="KW-1185">Reference proteome</keyword>
<protein>
    <submittedName>
        <fullName evidence="1">YhcH/YjgK/YiaL family protein</fullName>
    </submittedName>
</protein>
<dbReference type="NCBIfam" id="TIGR00022">
    <property type="entry name" value="YhcH/YjgK/YiaL family protein"/>
    <property type="match status" value="1"/>
</dbReference>
<evidence type="ECO:0000313" key="1">
    <source>
        <dbReference type="EMBL" id="MBP4138498.1"/>
    </source>
</evidence>
<proteinExistence type="predicted"/>
<dbReference type="RefSeq" id="WP_210666491.1">
    <property type="nucleotide sequence ID" value="NZ_JAGFBV010000014.1"/>
</dbReference>
<gene>
    <name evidence="1" type="ORF">J3495_10395</name>
</gene>
<evidence type="ECO:0000313" key="2">
    <source>
        <dbReference type="Proteomes" id="UP000675047"/>
    </source>
</evidence>
<dbReference type="Gene3D" id="2.60.120.370">
    <property type="entry name" value="YhcH/YjgK/YiaL"/>
    <property type="match status" value="1"/>
</dbReference>
<name>A0A940X604_9FLAO</name>
<dbReference type="SUPFAM" id="SSF51197">
    <property type="entry name" value="Clavaminate synthase-like"/>
    <property type="match status" value="1"/>
</dbReference>